<dbReference type="Pfam" id="PF00270">
    <property type="entry name" value="DEAD"/>
    <property type="match status" value="1"/>
</dbReference>
<feature type="domain" description="Helicase C-terminal" evidence="4">
    <location>
        <begin position="231"/>
        <end position="334"/>
    </location>
</feature>
<dbReference type="InterPro" id="IPR027417">
    <property type="entry name" value="P-loop_NTPase"/>
</dbReference>
<dbReference type="SMART" id="SM00490">
    <property type="entry name" value="HELICc"/>
    <property type="match status" value="1"/>
</dbReference>
<dbReference type="EMBL" id="UINC01113010">
    <property type="protein sequence ID" value="SVC82342.1"/>
    <property type="molecule type" value="Genomic_DNA"/>
</dbReference>
<dbReference type="CDD" id="cd18796">
    <property type="entry name" value="SF2_C_LHR"/>
    <property type="match status" value="1"/>
</dbReference>
<protein>
    <recommendedName>
        <fullName evidence="6">Helicase ATP-binding domain-containing protein</fullName>
    </recommendedName>
</protein>
<dbReference type="InterPro" id="IPR014001">
    <property type="entry name" value="Helicase_ATP-bd"/>
</dbReference>
<evidence type="ECO:0000259" key="4">
    <source>
        <dbReference type="PROSITE" id="PS51194"/>
    </source>
</evidence>
<organism evidence="5">
    <name type="scientific">marine metagenome</name>
    <dbReference type="NCBI Taxonomy" id="408172"/>
    <lineage>
        <taxon>unclassified sequences</taxon>
        <taxon>metagenomes</taxon>
        <taxon>ecological metagenomes</taxon>
    </lineage>
</organism>
<accession>A0A382QCQ0</accession>
<dbReference type="PANTHER" id="PTHR47962:SF6">
    <property type="entry name" value="LARGE HELICASE-RELATED PROTEIN"/>
    <property type="match status" value="1"/>
</dbReference>
<dbReference type="PROSITE" id="PS51192">
    <property type="entry name" value="HELICASE_ATP_BIND_1"/>
    <property type="match status" value="1"/>
</dbReference>
<dbReference type="SMART" id="SM00487">
    <property type="entry name" value="DEXDc"/>
    <property type="match status" value="1"/>
</dbReference>
<dbReference type="PROSITE" id="PS51194">
    <property type="entry name" value="HELICASE_CTER"/>
    <property type="match status" value="1"/>
</dbReference>
<dbReference type="SUPFAM" id="SSF52540">
    <property type="entry name" value="P-loop containing nucleoside triphosphate hydrolases"/>
    <property type="match status" value="1"/>
</dbReference>
<dbReference type="CDD" id="cd17922">
    <property type="entry name" value="DEXHc_LHR-like"/>
    <property type="match status" value="1"/>
</dbReference>
<feature type="non-terminal residue" evidence="5">
    <location>
        <position position="334"/>
    </location>
</feature>
<dbReference type="PANTHER" id="PTHR47962">
    <property type="entry name" value="ATP-DEPENDENT HELICASE LHR-RELATED-RELATED"/>
    <property type="match status" value="1"/>
</dbReference>
<feature type="domain" description="Helicase ATP-binding" evidence="3">
    <location>
        <begin position="1"/>
        <end position="195"/>
    </location>
</feature>
<evidence type="ECO:0000256" key="1">
    <source>
        <dbReference type="ARBA" id="ARBA00022741"/>
    </source>
</evidence>
<dbReference type="GO" id="GO:0003677">
    <property type="term" value="F:DNA binding"/>
    <property type="evidence" value="ECO:0007669"/>
    <property type="project" value="TreeGrafter"/>
</dbReference>
<sequence length="334" mass="37179">VPLIHNKENVLVSSPTGSGKTLTAFLSIINDFLKIHRENEFEDGVHAIYISPLKALANDIDRNLKQPLDEMMKIAEELDIDVPEIKVAVRSGDTSLKERARMVRKPPHILITTPESLGLLLSSKKFRDHFRKTRYIILDEIHDLANNKRGTHLSLSVERLAQLIDNEPVRIGLSATQAPIEDIAGFLGGFIKGKPRPVNIVDVKERKHLDLKVICPVDNLTLHSTEVINSKMYDLLVDLVNDHRTTLIFTNTRAGTESIAIQLKERGIEKLAAHHGSLSKEMRLDVEEKLKGGEMDVVVSSTSLELGIDIGYVDLVVQIGSPKSIAKGLQRIGR</sequence>
<dbReference type="AlphaFoldDB" id="A0A382QCQ0"/>
<feature type="non-terminal residue" evidence="5">
    <location>
        <position position="1"/>
    </location>
</feature>
<evidence type="ECO:0000313" key="5">
    <source>
        <dbReference type="EMBL" id="SVC82342.1"/>
    </source>
</evidence>
<gene>
    <name evidence="5" type="ORF">METZ01_LOCUS335196</name>
</gene>
<dbReference type="GO" id="GO:0005524">
    <property type="term" value="F:ATP binding"/>
    <property type="evidence" value="ECO:0007669"/>
    <property type="project" value="UniProtKB-KW"/>
</dbReference>
<dbReference type="InterPro" id="IPR011545">
    <property type="entry name" value="DEAD/DEAH_box_helicase_dom"/>
</dbReference>
<dbReference type="Pfam" id="PF00271">
    <property type="entry name" value="Helicase_C"/>
    <property type="match status" value="1"/>
</dbReference>
<name>A0A382QCQ0_9ZZZZ</name>
<dbReference type="InterPro" id="IPR052511">
    <property type="entry name" value="ATP-dep_Helicase"/>
</dbReference>
<keyword evidence="2" id="KW-0067">ATP-binding</keyword>
<keyword evidence="1" id="KW-0547">Nucleotide-binding</keyword>
<dbReference type="InterPro" id="IPR001650">
    <property type="entry name" value="Helicase_C-like"/>
</dbReference>
<evidence type="ECO:0000256" key="2">
    <source>
        <dbReference type="ARBA" id="ARBA00022840"/>
    </source>
</evidence>
<dbReference type="GO" id="GO:0016887">
    <property type="term" value="F:ATP hydrolysis activity"/>
    <property type="evidence" value="ECO:0007669"/>
    <property type="project" value="TreeGrafter"/>
</dbReference>
<evidence type="ECO:0008006" key="6">
    <source>
        <dbReference type="Google" id="ProtNLM"/>
    </source>
</evidence>
<proteinExistence type="predicted"/>
<reference evidence="5" key="1">
    <citation type="submission" date="2018-05" db="EMBL/GenBank/DDBJ databases">
        <authorList>
            <person name="Lanie J.A."/>
            <person name="Ng W.-L."/>
            <person name="Kazmierczak K.M."/>
            <person name="Andrzejewski T.M."/>
            <person name="Davidsen T.M."/>
            <person name="Wayne K.J."/>
            <person name="Tettelin H."/>
            <person name="Glass J.I."/>
            <person name="Rusch D."/>
            <person name="Podicherti R."/>
            <person name="Tsui H.-C.T."/>
            <person name="Winkler M.E."/>
        </authorList>
    </citation>
    <scope>NUCLEOTIDE SEQUENCE</scope>
</reference>
<evidence type="ECO:0000259" key="3">
    <source>
        <dbReference type="PROSITE" id="PS51192"/>
    </source>
</evidence>
<dbReference type="Gene3D" id="3.40.50.300">
    <property type="entry name" value="P-loop containing nucleotide triphosphate hydrolases"/>
    <property type="match status" value="2"/>
</dbReference>